<dbReference type="InterPro" id="IPR029032">
    <property type="entry name" value="AhpD-like"/>
</dbReference>
<dbReference type="Gene3D" id="1.20.1290.10">
    <property type="entry name" value="AhpD-like"/>
    <property type="match status" value="1"/>
</dbReference>
<dbReference type="SUPFAM" id="SSF69118">
    <property type="entry name" value="AhpD-like"/>
    <property type="match status" value="2"/>
</dbReference>
<dbReference type="EMBL" id="AAGIGS010000004">
    <property type="protein sequence ID" value="EBO3621819.1"/>
    <property type="molecule type" value="Genomic_DNA"/>
</dbReference>
<evidence type="ECO:0000313" key="1">
    <source>
        <dbReference type="EMBL" id="EBO3621819.1"/>
    </source>
</evidence>
<dbReference type="AlphaFoldDB" id="A0A5U0H6S1"/>
<accession>A0A5U0H6S1</accession>
<name>A0A5U0H6S1_SALER</name>
<gene>
    <name evidence="1" type="ORF">B6N72_09200</name>
</gene>
<protein>
    <submittedName>
        <fullName evidence="1">CMD domain-containing protein</fullName>
    </submittedName>
</protein>
<organism evidence="1">
    <name type="scientific">Salmonella enterica</name>
    <name type="common">Salmonella choleraesuis</name>
    <dbReference type="NCBI Taxonomy" id="28901"/>
    <lineage>
        <taxon>Bacteria</taxon>
        <taxon>Pseudomonadati</taxon>
        <taxon>Pseudomonadota</taxon>
        <taxon>Gammaproteobacteria</taxon>
        <taxon>Enterobacterales</taxon>
        <taxon>Enterobacteriaceae</taxon>
        <taxon>Salmonella</taxon>
    </lineage>
</organism>
<sequence length="383" mass="42983">MEQCRKAGKSHWYHETQSTMSSQTPLSLMPEAAYVNDRFLLDLAVAKTALTPFESWLKPARQLADVLFPRTVLNDRLHTFSAYERMSTALTATQVFGVQRLCRYYAARLAPLPGPDASRESNQRLAQITQYARQLAGSPSVINTRAREQLAEVGLTTRDTVLINQIIGFIGFQARVAAIFQAFCRLPVRELPGQEMQRFARAARFQNPQTTWQPAASLVEYPPAHTKVQRQSKVQRQYSSSQCQMMAPVLICDPSSFALLERILTSTLHTASPPSLLPLITLLTSRINGSAACFNEQATQPGAWRRAVITLRQEDDDIARWELEPALTQAIQWLTRAPDRFSAAHFFPLLTRGVSSEQAINMLGWCGVCGWLNRLKIALGETY</sequence>
<proteinExistence type="predicted"/>
<reference evidence="1" key="1">
    <citation type="submission" date="2018-07" db="EMBL/GenBank/DDBJ databases">
        <authorList>
            <consortium name="PulseNet: The National Subtyping Network for Foodborne Disease Surveillance"/>
            <person name="Tarr C.L."/>
            <person name="Trees E."/>
            <person name="Katz L.S."/>
            <person name="Carleton-Romer H.A."/>
            <person name="Stroika S."/>
            <person name="Kucerova Z."/>
            <person name="Roache K.F."/>
            <person name="Sabol A.L."/>
            <person name="Besser J."/>
            <person name="Gerner-Smidt P."/>
        </authorList>
    </citation>
    <scope>NUCLEOTIDE SEQUENCE</scope>
    <source>
        <strain evidence="1">PNUSAS009482</strain>
    </source>
</reference>
<comment type="caution">
    <text evidence="1">The sequence shown here is derived from an EMBL/GenBank/DDBJ whole genome shotgun (WGS) entry which is preliminary data.</text>
</comment>